<evidence type="ECO:0000259" key="4">
    <source>
        <dbReference type="PROSITE" id="PS51204"/>
    </source>
</evidence>
<evidence type="ECO:0000313" key="7">
    <source>
        <dbReference type="WBParaSite" id="Hba_06150"/>
    </source>
</evidence>
<keyword evidence="3" id="KW-1133">Transmembrane helix</keyword>
<feature type="domain" description="HSA" evidence="4">
    <location>
        <begin position="296"/>
        <end position="388"/>
    </location>
</feature>
<keyword evidence="3" id="KW-0812">Transmembrane</keyword>
<feature type="transmembrane region" description="Helical" evidence="3">
    <location>
        <begin position="328"/>
        <end position="346"/>
    </location>
</feature>
<keyword evidence="3" id="KW-0472">Membrane</keyword>
<evidence type="ECO:0000256" key="2">
    <source>
        <dbReference type="ARBA" id="ARBA00023242"/>
    </source>
</evidence>
<protein>
    <submittedName>
        <fullName evidence="7">Uncharacterized protein</fullName>
    </submittedName>
</protein>
<dbReference type="Proteomes" id="UP000095283">
    <property type="component" value="Unplaced"/>
</dbReference>
<reference evidence="7" key="1">
    <citation type="submission" date="2016-11" db="UniProtKB">
        <authorList>
            <consortium name="WormBaseParasite"/>
        </authorList>
    </citation>
    <scope>IDENTIFICATION</scope>
</reference>
<evidence type="ECO:0000259" key="5">
    <source>
        <dbReference type="PROSITE" id="PS51666"/>
    </source>
</evidence>
<dbReference type="WBParaSite" id="Hba_06150">
    <property type="protein sequence ID" value="Hba_06150"/>
    <property type="gene ID" value="Hba_06150"/>
</dbReference>
<dbReference type="GO" id="GO:0006355">
    <property type="term" value="P:regulation of DNA-templated transcription"/>
    <property type="evidence" value="ECO:0007669"/>
    <property type="project" value="InterPro"/>
</dbReference>
<dbReference type="InterPro" id="IPR014978">
    <property type="entry name" value="Gln-Leu-Gln_QLQ"/>
</dbReference>
<comment type="subcellular location">
    <subcellularLocation>
        <location evidence="1">Nucleus</location>
    </subcellularLocation>
</comment>
<dbReference type="SMART" id="SM00951">
    <property type="entry name" value="QLQ"/>
    <property type="match status" value="1"/>
</dbReference>
<keyword evidence="6" id="KW-1185">Reference proteome</keyword>
<feature type="transmembrane region" description="Helical" evidence="3">
    <location>
        <begin position="44"/>
        <end position="63"/>
    </location>
</feature>
<dbReference type="InterPro" id="IPR014012">
    <property type="entry name" value="HSA_dom"/>
</dbReference>
<dbReference type="SMART" id="SM00573">
    <property type="entry name" value="HSA"/>
    <property type="match status" value="1"/>
</dbReference>
<name>A0A1I7WLX4_HETBA</name>
<dbReference type="PROSITE" id="PS51204">
    <property type="entry name" value="HSA"/>
    <property type="match status" value="1"/>
</dbReference>
<dbReference type="Gene3D" id="1.20.5.170">
    <property type="match status" value="1"/>
</dbReference>
<evidence type="ECO:0000313" key="6">
    <source>
        <dbReference type="Proteomes" id="UP000095283"/>
    </source>
</evidence>
<evidence type="ECO:0000256" key="3">
    <source>
        <dbReference type="SAM" id="Phobius"/>
    </source>
</evidence>
<dbReference type="Pfam" id="PF08880">
    <property type="entry name" value="QLQ"/>
    <property type="match status" value="1"/>
</dbReference>
<dbReference type="GO" id="GO:0005524">
    <property type="term" value="F:ATP binding"/>
    <property type="evidence" value="ECO:0007669"/>
    <property type="project" value="InterPro"/>
</dbReference>
<keyword evidence="2" id="KW-0539">Nucleus</keyword>
<feature type="transmembrane region" description="Helical" evidence="3">
    <location>
        <begin position="478"/>
        <end position="496"/>
    </location>
</feature>
<organism evidence="6 7">
    <name type="scientific">Heterorhabditis bacteriophora</name>
    <name type="common">Entomopathogenic nematode worm</name>
    <dbReference type="NCBI Taxonomy" id="37862"/>
    <lineage>
        <taxon>Eukaryota</taxon>
        <taxon>Metazoa</taxon>
        <taxon>Ecdysozoa</taxon>
        <taxon>Nematoda</taxon>
        <taxon>Chromadorea</taxon>
        <taxon>Rhabditida</taxon>
        <taxon>Rhabditina</taxon>
        <taxon>Rhabditomorpha</taxon>
        <taxon>Strongyloidea</taxon>
        <taxon>Heterorhabditidae</taxon>
        <taxon>Heterorhabditis</taxon>
    </lineage>
</organism>
<dbReference type="Pfam" id="PF07529">
    <property type="entry name" value="HSA"/>
    <property type="match status" value="2"/>
</dbReference>
<dbReference type="PROSITE" id="PS51666">
    <property type="entry name" value="QLQ"/>
    <property type="match status" value="1"/>
</dbReference>
<feature type="domain" description="QLQ" evidence="5">
    <location>
        <begin position="87"/>
        <end position="122"/>
    </location>
</feature>
<dbReference type="GO" id="GO:0005634">
    <property type="term" value="C:nucleus"/>
    <property type="evidence" value="ECO:0007669"/>
    <property type="project" value="UniProtKB-SubCell"/>
</dbReference>
<accession>A0A1I7WLX4</accession>
<sequence length="497" mass="58369">MSRAVFEQFTAQPPQPAGEFVVQQQSGHNGDSNSSQQNHKIFEVFLLIVNIFLVFVIFILKSWNFKGQELTIPQVSPPVVSTAPATQITAVQLNQLRAQVNVYKLLARNEPVPPALAAEAVVLKPKSTTLLPEPYEFPGEGDDGEKLPYDLMKILSIHQHRCARPTSLPTPVGIDPMSLLKESEHRYLIRKKFNIEKFVIVNITSKKFRIQNRIGLRIQELSNLPADMPPNLRIKAEIELRALRLVNLQAQVRSEIMGALRRDTTLETALNPYAYRRTKRQSLREARVTEKLEKQQKMEQERKRRQKHTDLMQAIIQHGREFKDYHRFEFFIVTLVILLNFTTLYLRNNLLKTQKVKKAVITYHQNNERERKKDEIKNEKLRMQKLMQEDEEGYRALLDEKKSGNIKQLRKEEKKKKKRWLFHVISCQMTLILKMRFILGRPMITGDDFLDIIINNTIHLIIIFRTKRFQFEQFIGQNYFQIICMYHSVFCHYHILV</sequence>
<dbReference type="AlphaFoldDB" id="A0A1I7WLX4"/>
<proteinExistence type="predicted"/>
<feature type="transmembrane region" description="Helical" evidence="3">
    <location>
        <begin position="420"/>
        <end position="437"/>
    </location>
</feature>
<evidence type="ECO:0000256" key="1">
    <source>
        <dbReference type="ARBA" id="ARBA00004123"/>
    </source>
</evidence>